<organism evidence="2 3">
    <name type="scientific">Paenibacillus thailandensis</name>
    <dbReference type="NCBI Taxonomy" id="393250"/>
    <lineage>
        <taxon>Bacteria</taxon>
        <taxon>Bacillati</taxon>
        <taxon>Bacillota</taxon>
        <taxon>Bacilli</taxon>
        <taxon>Bacillales</taxon>
        <taxon>Paenibacillaceae</taxon>
        <taxon>Paenibacillus</taxon>
    </lineage>
</organism>
<evidence type="ECO:0000256" key="1">
    <source>
        <dbReference type="SAM" id="Coils"/>
    </source>
</evidence>
<protein>
    <submittedName>
        <fullName evidence="2">Uncharacterized protein</fullName>
    </submittedName>
</protein>
<accession>A0ABW5R3K3</accession>
<dbReference type="RefSeq" id="WP_379278308.1">
    <property type="nucleotide sequence ID" value="NZ_JBHUGT010000045.1"/>
</dbReference>
<name>A0ABW5R3K3_9BACL</name>
<evidence type="ECO:0000313" key="3">
    <source>
        <dbReference type="Proteomes" id="UP001597493"/>
    </source>
</evidence>
<proteinExistence type="predicted"/>
<dbReference type="EMBL" id="JBHUMY010000038">
    <property type="protein sequence ID" value="MFD2663031.1"/>
    <property type="molecule type" value="Genomic_DNA"/>
</dbReference>
<evidence type="ECO:0000313" key="2">
    <source>
        <dbReference type="EMBL" id="MFD2663031.1"/>
    </source>
</evidence>
<gene>
    <name evidence="2" type="ORF">ACFSW5_22495</name>
</gene>
<keyword evidence="1" id="KW-0175">Coiled coil</keyword>
<reference evidence="3" key="1">
    <citation type="journal article" date="2019" name="Int. J. Syst. Evol. Microbiol.">
        <title>The Global Catalogue of Microorganisms (GCM) 10K type strain sequencing project: providing services to taxonomists for standard genome sequencing and annotation.</title>
        <authorList>
            <consortium name="The Broad Institute Genomics Platform"/>
            <consortium name="The Broad Institute Genome Sequencing Center for Infectious Disease"/>
            <person name="Wu L."/>
            <person name="Ma J."/>
        </authorList>
    </citation>
    <scope>NUCLEOTIDE SEQUENCE [LARGE SCALE GENOMIC DNA]</scope>
    <source>
        <strain evidence="3">TISTR 1827</strain>
    </source>
</reference>
<feature type="coiled-coil region" evidence="1">
    <location>
        <begin position="73"/>
        <end position="100"/>
    </location>
</feature>
<sequence>MLLIIYNRETLELLRIIPDATEPTEEMVADYAPDSYGFTISEHTFEEYLAFGVGHRLFVEDGTVKFEIVQTDAVTYENSETEEQKEIANLKSEVATLTEMLGDLILGGAV</sequence>
<comment type="caution">
    <text evidence="2">The sequence shown here is derived from an EMBL/GenBank/DDBJ whole genome shotgun (WGS) entry which is preliminary data.</text>
</comment>
<dbReference type="Proteomes" id="UP001597493">
    <property type="component" value="Unassembled WGS sequence"/>
</dbReference>
<keyword evidence="3" id="KW-1185">Reference proteome</keyword>